<evidence type="ECO:0000313" key="2">
    <source>
        <dbReference type="EMBL" id="MBK1666462.1"/>
    </source>
</evidence>
<reference evidence="2 3" key="1">
    <citation type="journal article" date="2020" name="Microorganisms">
        <title>Osmotic Adaptation and Compatible Solute Biosynthesis of Phototrophic Bacteria as Revealed from Genome Analyses.</title>
        <authorList>
            <person name="Imhoff J.F."/>
            <person name="Rahn T."/>
            <person name="Kunzel S."/>
            <person name="Keller A."/>
            <person name="Neulinger S.C."/>
        </authorList>
    </citation>
    <scope>NUCLEOTIDE SEQUENCE [LARGE SCALE GENOMIC DNA]</scope>
    <source>
        <strain evidence="2 3">DSM 9895</strain>
    </source>
</reference>
<name>A0ABS1D7R8_9PROT</name>
<keyword evidence="3" id="KW-1185">Reference proteome</keyword>
<evidence type="ECO:0000256" key="1">
    <source>
        <dbReference type="SAM" id="MobiDB-lite"/>
    </source>
</evidence>
<dbReference type="Proteomes" id="UP001296873">
    <property type="component" value="Unassembled WGS sequence"/>
</dbReference>
<evidence type="ECO:0000313" key="3">
    <source>
        <dbReference type="Proteomes" id="UP001296873"/>
    </source>
</evidence>
<sequence length="184" mass="20437">MSDRQRQLVRAYNTASRTTLRQTLDQLADTARRMDHLGLLSSDWQARELAMKIALTRPMRLYAFIDRVDADMVTADASCAEQVDAGEFDPIAPNTEFLDLILPTLPVAEGETIELRLVQGREDDSRPLVTLRRTAAGSHPAVNGRIELLRLVDWNSVESPEAQDAEAEDAETEDAEETPCNATA</sequence>
<proteinExistence type="predicted"/>
<feature type="compositionally biased region" description="Acidic residues" evidence="1">
    <location>
        <begin position="161"/>
        <end position="177"/>
    </location>
</feature>
<gene>
    <name evidence="2" type="ORF">CKO28_00210</name>
</gene>
<organism evidence="2 3">
    <name type="scientific">Rhodovibrio sodomensis</name>
    <dbReference type="NCBI Taxonomy" id="1088"/>
    <lineage>
        <taxon>Bacteria</taxon>
        <taxon>Pseudomonadati</taxon>
        <taxon>Pseudomonadota</taxon>
        <taxon>Alphaproteobacteria</taxon>
        <taxon>Rhodospirillales</taxon>
        <taxon>Rhodovibrionaceae</taxon>
        <taxon>Rhodovibrio</taxon>
    </lineage>
</organism>
<dbReference type="RefSeq" id="WP_200338473.1">
    <property type="nucleotide sequence ID" value="NZ_NRRL01000001.1"/>
</dbReference>
<feature type="region of interest" description="Disordered" evidence="1">
    <location>
        <begin position="157"/>
        <end position="184"/>
    </location>
</feature>
<protein>
    <submittedName>
        <fullName evidence="2">Uncharacterized protein</fullName>
    </submittedName>
</protein>
<accession>A0ABS1D7R8</accession>
<dbReference type="EMBL" id="NRRL01000001">
    <property type="protein sequence ID" value="MBK1666462.1"/>
    <property type="molecule type" value="Genomic_DNA"/>
</dbReference>
<comment type="caution">
    <text evidence="2">The sequence shown here is derived from an EMBL/GenBank/DDBJ whole genome shotgun (WGS) entry which is preliminary data.</text>
</comment>